<dbReference type="GO" id="GO:0005975">
    <property type="term" value="P:carbohydrate metabolic process"/>
    <property type="evidence" value="ECO:0007669"/>
    <property type="project" value="InterPro"/>
</dbReference>
<protein>
    <submittedName>
        <fullName evidence="5">Polysaccharide deacetylase</fullName>
    </submittedName>
</protein>
<dbReference type="PROSITE" id="PS51677">
    <property type="entry name" value="NODB"/>
    <property type="match status" value="1"/>
</dbReference>
<dbReference type="InterPro" id="IPR002509">
    <property type="entry name" value="NODB_dom"/>
</dbReference>
<gene>
    <name evidence="5" type="ORF">PRIO_6552</name>
</gene>
<dbReference type="AlphaFoldDB" id="A0A0E4CZS3"/>
<feature type="region of interest" description="Disordered" evidence="3">
    <location>
        <begin position="218"/>
        <end position="252"/>
    </location>
</feature>
<feature type="domain" description="NodB homology" evidence="4">
    <location>
        <begin position="271"/>
        <end position="446"/>
    </location>
</feature>
<feature type="compositionally biased region" description="Acidic residues" evidence="3">
    <location>
        <begin position="235"/>
        <end position="247"/>
    </location>
</feature>
<dbReference type="EMBL" id="LN831776">
    <property type="protein sequence ID" value="CQR58899.1"/>
    <property type="molecule type" value="Genomic_DNA"/>
</dbReference>
<dbReference type="PATRIC" id="fig|1073571.4.peg.7004"/>
<dbReference type="GO" id="GO:0046872">
    <property type="term" value="F:metal ion binding"/>
    <property type="evidence" value="ECO:0007669"/>
    <property type="project" value="UniProtKB-KW"/>
</dbReference>
<dbReference type="CDD" id="cd10917">
    <property type="entry name" value="CE4_NodB_like_6s_7s"/>
    <property type="match status" value="1"/>
</dbReference>
<sequence>MPLLEQQAALIVELLSLEHKQDGYQLEVGLTGSGGFTRKVLLIDEFTYLQMNMLASSQGHRVRLSLYPKWDPFRRTYFSSLIKMNSTYSETLYFACSEAYVSQLLQLKQLTFPPPEADAVPTELPSPEPQQTGPLTRSAGTFRLARPIVLRCILFSLLFVLFFLRMDGTVFNSAEAHENFNEQELSARSSVPVAYVPEIHQASFQGTEAVPVPETGQVLEPEGESEPEAKPVVEPEAEPVTDAEPDAEAQSPLVETLELDGSGYEYSLAKGYVALSFDDGPSKYTQEIVDILLAHGVAANFLFIGQNAQHYPQAVRYADEHGMPVGSHSWDHSDLTKNSSGENHNNLLRSVQVLEQNTGKPVTVFRPPYGAINGSLAAEAGKQKLKVLLWNRDPEDWKADTAEQITRYFHNTDPSGGIYLLHEKAVTVKALPAIIEYLKSKQLKFAIFR</sequence>
<evidence type="ECO:0000259" key="4">
    <source>
        <dbReference type="PROSITE" id="PS51677"/>
    </source>
</evidence>
<evidence type="ECO:0000313" key="6">
    <source>
        <dbReference type="Proteomes" id="UP000033163"/>
    </source>
</evidence>
<dbReference type="PANTHER" id="PTHR10587">
    <property type="entry name" value="GLYCOSYL TRANSFERASE-RELATED"/>
    <property type="match status" value="1"/>
</dbReference>
<dbReference type="STRING" id="483937.AMQ84_30825"/>
<dbReference type="Pfam" id="PF01522">
    <property type="entry name" value="Polysacc_deac_1"/>
    <property type="match status" value="1"/>
</dbReference>
<dbReference type="Proteomes" id="UP000033163">
    <property type="component" value="Chromosome I"/>
</dbReference>
<accession>A0A0E4CZS3</accession>
<organism evidence="5 6">
    <name type="scientific">Paenibacillus riograndensis SBR5</name>
    <dbReference type="NCBI Taxonomy" id="1073571"/>
    <lineage>
        <taxon>Bacteria</taxon>
        <taxon>Bacillati</taxon>
        <taxon>Bacillota</taxon>
        <taxon>Bacilli</taxon>
        <taxon>Bacillales</taxon>
        <taxon>Paenibacillaceae</taxon>
        <taxon>Paenibacillus</taxon>
        <taxon>Paenibacillus sonchi group</taxon>
    </lineage>
</organism>
<dbReference type="SUPFAM" id="SSF88713">
    <property type="entry name" value="Glycoside hydrolase/deacetylase"/>
    <property type="match status" value="1"/>
</dbReference>
<reference evidence="6" key="1">
    <citation type="submission" date="2015-03" db="EMBL/GenBank/DDBJ databases">
        <authorList>
            <person name="Wibberg D."/>
        </authorList>
    </citation>
    <scope>NUCLEOTIDE SEQUENCE [LARGE SCALE GENOMIC DNA]</scope>
</reference>
<dbReference type="GO" id="GO:0016810">
    <property type="term" value="F:hydrolase activity, acting on carbon-nitrogen (but not peptide) bonds"/>
    <property type="evidence" value="ECO:0007669"/>
    <property type="project" value="InterPro"/>
</dbReference>
<dbReference type="Gene3D" id="3.20.20.370">
    <property type="entry name" value="Glycoside hydrolase/deacetylase"/>
    <property type="match status" value="1"/>
</dbReference>
<keyword evidence="2" id="KW-0378">Hydrolase</keyword>
<evidence type="ECO:0000313" key="5">
    <source>
        <dbReference type="EMBL" id="CQR58899.1"/>
    </source>
</evidence>
<proteinExistence type="predicted"/>
<evidence type="ECO:0000256" key="1">
    <source>
        <dbReference type="ARBA" id="ARBA00022723"/>
    </source>
</evidence>
<feature type="region of interest" description="Disordered" evidence="3">
    <location>
        <begin position="116"/>
        <end position="137"/>
    </location>
</feature>
<dbReference type="InterPro" id="IPR011330">
    <property type="entry name" value="Glyco_hydro/deAcase_b/a-brl"/>
</dbReference>
<dbReference type="PANTHER" id="PTHR10587:SF133">
    <property type="entry name" value="CHITIN DEACETYLASE 1-RELATED"/>
    <property type="match status" value="1"/>
</dbReference>
<dbReference type="InterPro" id="IPR050248">
    <property type="entry name" value="Polysacc_deacetylase_ArnD"/>
</dbReference>
<dbReference type="RefSeq" id="WP_020425973.1">
    <property type="nucleotide sequence ID" value="NZ_AGBD01000052.1"/>
</dbReference>
<dbReference type="KEGG" id="pri:PRIO_6552"/>
<dbReference type="GO" id="GO:0016020">
    <property type="term" value="C:membrane"/>
    <property type="evidence" value="ECO:0007669"/>
    <property type="project" value="TreeGrafter"/>
</dbReference>
<keyword evidence="1" id="KW-0479">Metal-binding</keyword>
<name>A0A0E4CZS3_9BACL</name>
<evidence type="ECO:0000256" key="3">
    <source>
        <dbReference type="SAM" id="MobiDB-lite"/>
    </source>
</evidence>
<evidence type="ECO:0000256" key="2">
    <source>
        <dbReference type="ARBA" id="ARBA00022801"/>
    </source>
</evidence>
<dbReference type="HOGENOM" id="CLU_609498_0_0_9"/>